<dbReference type="CDD" id="cd00156">
    <property type="entry name" value="REC"/>
    <property type="match status" value="1"/>
</dbReference>
<feature type="domain" description="Response regulatory" evidence="2">
    <location>
        <begin position="12"/>
        <end position="126"/>
    </location>
</feature>
<name>A0A934VCW0_9BACT</name>
<dbReference type="PANTHER" id="PTHR43228">
    <property type="entry name" value="TWO-COMPONENT RESPONSE REGULATOR"/>
    <property type="match status" value="1"/>
</dbReference>
<gene>
    <name evidence="3" type="ORF">JIN81_01345</name>
</gene>
<dbReference type="EMBL" id="JAENII010000001">
    <property type="protein sequence ID" value="MBK1825649.1"/>
    <property type="molecule type" value="Genomic_DNA"/>
</dbReference>
<keyword evidence="1" id="KW-0597">Phosphoprotein</keyword>
<keyword evidence="4" id="KW-1185">Reference proteome</keyword>
<proteinExistence type="predicted"/>
<reference evidence="3" key="1">
    <citation type="submission" date="2021-01" db="EMBL/GenBank/DDBJ databases">
        <title>Modified the classification status of verrucomicrobia.</title>
        <authorList>
            <person name="Feng X."/>
        </authorList>
    </citation>
    <scope>NUCLEOTIDE SEQUENCE</scope>
    <source>
        <strain evidence="3">KCTC 22201</strain>
    </source>
</reference>
<evidence type="ECO:0000313" key="3">
    <source>
        <dbReference type="EMBL" id="MBK1825649.1"/>
    </source>
</evidence>
<dbReference type="InterPro" id="IPR052048">
    <property type="entry name" value="ST_Response_Regulator"/>
</dbReference>
<accession>A0A934VCW0</accession>
<dbReference type="AlphaFoldDB" id="A0A934VCW0"/>
<dbReference type="PANTHER" id="PTHR43228:SF1">
    <property type="entry name" value="TWO-COMPONENT RESPONSE REGULATOR ARR22"/>
    <property type="match status" value="1"/>
</dbReference>
<dbReference type="Gene3D" id="3.40.50.2300">
    <property type="match status" value="1"/>
</dbReference>
<dbReference type="InterPro" id="IPR011006">
    <property type="entry name" value="CheY-like_superfamily"/>
</dbReference>
<dbReference type="Pfam" id="PF00072">
    <property type="entry name" value="Response_reg"/>
    <property type="match status" value="1"/>
</dbReference>
<evidence type="ECO:0000259" key="2">
    <source>
        <dbReference type="PROSITE" id="PS50110"/>
    </source>
</evidence>
<evidence type="ECO:0000313" key="4">
    <source>
        <dbReference type="Proteomes" id="UP000658278"/>
    </source>
</evidence>
<dbReference type="SUPFAM" id="SSF52172">
    <property type="entry name" value="CheY-like"/>
    <property type="match status" value="1"/>
</dbReference>
<evidence type="ECO:0000256" key="1">
    <source>
        <dbReference type="PROSITE-ProRule" id="PRU00169"/>
    </source>
</evidence>
<dbReference type="GO" id="GO:0000160">
    <property type="term" value="P:phosphorelay signal transduction system"/>
    <property type="evidence" value="ECO:0007669"/>
    <property type="project" value="InterPro"/>
</dbReference>
<dbReference type="RefSeq" id="WP_200275504.1">
    <property type="nucleotide sequence ID" value="NZ_JAENII010000001.1"/>
</dbReference>
<dbReference type="SMART" id="SM00448">
    <property type="entry name" value="REC"/>
    <property type="match status" value="1"/>
</dbReference>
<dbReference type="InterPro" id="IPR001789">
    <property type="entry name" value="Sig_transdc_resp-reg_receiver"/>
</dbReference>
<dbReference type="Proteomes" id="UP000658278">
    <property type="component" value="Unassembled WGS sequence"/>
</dbReference>
<comment type="caution">
    <text evidence="3">The sequence shown here is derived from an EMBL/GenBank/DDBJ whole genome shotgun (WGS) entry which is preliminary data.</text>
</comment>
<dbReference type="PROSITE" id="PS50110">
    <property type="entry name" value="RESPONSE_REGULATORY"/>
    <property type="match status" value="1"/>
</dbReference>
<organism evidence="3 4">
    <name type="scientific">Haloferula rosea</name>
    <dbReference type="NCBI Taxonomy" id="490093"/>
    <lineage>
        <taxon>Bacteria</taxon>
        <taxon>Pseudomonadati</taxon>
        <taxon>Verrucomicrobiota</taxon>
        <taxon>Verrucomicrobiia</taxon>
        <taxon>Verrucomicrobiales</taxon>
        <taxon>Verrucomicrobiaceae</taxon>
        <taxon>Haloferula</taxon>
    </lineage>
</organism>
<sequence length="199" mass="21903">MNRSATASEIQKVLVVDDEESIRGLFELALESEGRTARSCSSGRAALDLVGRDSFDLILLDLRMPGLSGIDVLREMRRMADKTRVVICSAFIPPMAFVEAVRFGVTTFVAKPVTLNVLRRVVSDALESRWPAPLCSALRLVNEMRHEEALEAISEAKDETNHRACDLWVRLLDGILSNAPKTELAPLGQALGAMVLTRN</sequence>
<protein>
    <submittedName>
        <fullName evidence="3">Response regulator</fullName>
    </submittedName>
</protein>
<feature type="modified residue" description="4-aspartylphosphate" evidence="1">
    <location>
        <position position="61"/>
    </location>
</feature>